<proteinExistence type="predicted"/>
<dbReference type="Proteomes" id="UP000216752">
    <property type="component" value="Chromosome"/>
</dbReference>
<dbReference type="EMBL" id="CP155573">
    <property type="protein sequence ID" value="XFO68659.1"/>
    <property type="molecule type" value="Genomic_DNA"/>
</dbReference>
<sequence length="84" mass="9879">MLGDDYFRLLTSVRVREALERLERFARERATPEQRKAVLRLAIREIILFGRKIDKNRYCVIDIGSSGGKHYMQQRAPSATELWL</sequence>
<evidence type="ECO:0000313" key="2">
    <source>
        <dbReference type="Proteomes" id="UP000216752"/>
    </source>
</evidence>
<gene>
    <name evidence="1" type="ORF">SPSIL_048820</name>
</gene>
<protein>
    <submittedName>
        <fullName evidence="1">Uncharacterized protein</fullName>
    </submittedName>
</protein>
<reference evidence="1" key="1">
    <citation type="submission" date="2024-05" db="EMBL/GenBank/DDBJ databases">
        <title>Isolation and characterization of Sporomusa carbonis sp. nov., a carboxydotrophic hydrogenogen in the genus of Sporomusa isolated from a charcoal burning pile.</title>
        <authorList>
            <person name="Boeer T."/>
            <person name="Rosenbaum F."/>
            <person name="Eysell L."/>
            <person name="Mueller V."/>
            <person name="Daniel R."/>
            <person name="Poehlein A."/>
        </authorList>
    </citation>
    <scope>NUCLEOTIDE SEQUENCE [LARGE SCALE GENOMIC DNA]</scope>
    <source>
        <strain evidence="1">DSM 10669</strain>
    </source>
</reference>
<accession>A0ABZ3ISM5</accession>
<organism evidence="1 2">
    <name type="scientific">Sporomusa silvacetica DSM 10669</name>
    <dbReference type="NCBI Taxonomy" id="1123289"/>
    <lineage>
        <taxon>Bacteria</taxon>
        <taxon>Bacillati</taxon>
        <taxon>Bacillota</taxon>
        <taxon>Negativicutes</taxon>
        <taxon>Selenomonadales</taxon>
        <taxon>Sporomusaceae</taxon>
        <taxon>Sporomusa</taxon>
    </lineage>
</organism>
<evidence type="ECO:0000313" key="1">
    <source>
        <dbReference type="EMBL" id="XFO68659.1"/>
    </source>
</evidence>
<name>A0ABZ3ISM5_9FIRM</name>
<keyword evidence="2" id="KW-1185">Reference proteome</keyword>